<dbReference type="CDD" id="cd00085">
    <property type="entry name" value="HNHc"/>
    <property type="match status" value="1"/>
</dbReference>
<accession>A0A0K9F8A2</accession>
<dbReference type="Gene3D" id="1.10.30.50">
    <property type="match status" value="1"/>
</dbReference>
<dbReference type="InterPro" id="IPR003615">
    <property type="entry name" value="HNH_nuc"/>
</dbReference>
<protein>
    <recommendedName>
        <fullName evidence="3">HNH nuclease domain-containing protein</fullName>
    </recommendedName>
</protein>
<proteinExistence type="predicted"/>
<name>A0A0K9F8A2_9BACI</name>
<dbReference type="EMBL" id="LFXJ01000008">
    <property type="protein sequence ID" value="KMY30326.1"/>
    <property type="molecule type" value="Genomic_DNA"/>
</dbReference>
<evidence type="ECO:0000313" key="2">
    <source>
        <dbReference type="Proteomes" id="UP000037326"/>
    </source>
</evidence>
<organism evidence="1 2">
    <name type="scientific">Lysinibacillus xylanilyticus</name>
    <dbReference type="NCBI Taxonomy" id="582475"/>
    <lineage>
        <taxon>Bacteria</taxon>
        <taxon>Bacillati</taxon>
        <taxon>Bacillota</taxon>
        <taxon>Bacilli</taxon>
        <taxon>Bacillales</taxon>
        <taxon>Bacillaceae</taxon>
        <taxon>Lysinibacillus</taxon>
    </lineage>
</organism>
<sequence>MKSDMTRYINGYPLIPIGFIKTNALMPKNGVNKFTKEGRELIHREQKSVPKWQVQWIREHPVVHERATIEFNDNRISLFMAQNGKCGVTGEELILTEMDCHHKRLWSETKDDRYANLILITRDVHRLMHATNTETIQTYLVFLKLNKEQIEKVNKLRLLIGNEAIK</sequence>
<reference evidence="2" key="1">
    <citation type="submission" date="2015-07" db="EMBL/GenBank/DDBJ databases">
        <authorList>
            <consortium name="Consortium for Microbial Forensics and Genomics (microFORGE)"/>
            <person name="Knight B.M."/>
            <person name="Roberts D.P."/>
            <person name="Lin D."/>
            <person name="Hari K."/>
            <person name="Fletcher J."/>
            <person name="Melcher U."/>
            <person name="Blagden T."/>
            <person name="Winegar R.A."/>
        </authorList>
    </citation>
    <scope>NUCLEOTIDE SEQUENCE [LARGE SCALE GENOMIC DNA]</scope>
    <source>
        <strain evidence="2">DSM 23493</strain>
    </source>
</reference>
<evidence type="ECO:0000313" key="1">
    <source>
        <dbReference type="EMBL" id="KMY30326.1"/>
    </source>
</evidence>
<evidence type="ECO:0008006" key="3">
    <source>
        <dbReference type="Google" id="ProtNLM"/>
    </source>
</evidence>
<dbReference type="PATRIC" id="fig|582475.4.peg.4418"/>
<comment type="caution">
    <text evidence="1">The sequence shown here is derived from an EMBL/GenBank/DDBJ whole genome shotgun (WGS) entry which is preliminary data.</text>
</comment>
<gene>
    <name evidence="1" type="ORF">ACZ11_16670</name>
</gene>
<dbReference type="Proteomes" id="UP000037326">
    <property type="component" value="Unassembled WGS sequence"/>
</dbReference>
<dbReference type="AlphaFoldDB" id="A0A0K9F8A2"/>